<dbReference type="PANTHER" id="PTHR45947">
    <property type="entry name" value="SULFOQUINOVOSYL TRANSFERASE SQD2"/>
    <property type="match status" value="1"/>
</dbReference>
<dbReference type="AlphaFoldDB" id="A0A845E3J6"/>
<dbReference type="Pfam" id="PF13439">
    <property type="entry name" value="Glyco_transf_4"/>
    <property type="match status" value="1"/>
</dbReference>
<evidence type="ECO:0000313" key="3">
    <source>
        <dbReference type="EMBL" id="MYL20827.1"/>
    </source>
</evidence>
<organism evidence="3 4">
    <name type="scientific">Halobacillus litoralis</name>
    <dbReference type="NCBI Taxonomy" id="45668"/>
    <lineage>
        <taxon>Bacteria</taxon>
        <taxon>Bacillati</taxon>
        <taxon>Bacillota</taxon>
        <taxon>Bacilli</taxon>
        <taxon>Bacillales</taxon>
        <taxon>Bacillaceae</taxon>
        <taxon>Halobacillus</taxon>
    </lineage>
</organism>
<dbReference type="InterPro" id="IPR001296">
    <property type="entry name" value="Glyco_trans_1"/>
</dbReference>
<dbReference type="InterPro" id="IPR050194">
    <property type="entry name" value="Glycosyltransferase_grp1"/>
</dbReference>
<feature type="domain" description="Glycosyl transferase family 1" evidence="1">
    <location>
        <begin position="178"/>
        <end position="328"/>
    </location>
</feature>
<comment type="caution">
    <text evidence="3">The sequence shown here is derived from an EMBL/GenBank/DDBJ whole genome shotgun (WGS) entry which is preliminary data.</text>
</comment>
<dbReference type="Pfam" id="PF00534">
    <property type="entry name" value="Glycos_transf_1"/>
    <property type="match status" value="1"/>
</dbReference>
<gene>
    <name evidence="3" type="ORF">GLW04_13070</name>
</gene>
<feature type="domain" description="Glycosyltransferase subfamily 4-like N-terminal" evidence="2">
    <location>
        <begin position="12"/>
        <end position="163"/>
    </location>
</feature>
<dbReference type="PANTHER" id="PTHR45947:SF3">
    <property type="entry name" value="SULFOQUINOVOSYL TRANSFERASE SQD2"/>
    <property type="match status" value="1"/>
</dbReference>
<keyword evidence="3" id="KW-0808">Transferase</keyword>
<proteinExistence type="predicted"/>
<dbReference type="GO" id="GO:0016758">
    <property type="term" value="F:hexosyltransferase activity"/>
    <property type="evidence" value="ECO:0007669"/>
    <property type="project" value="TreeGrafter"/>
</dbReference>
<dbReference type="SUPFAM" id="SSF53756">
    <property type="entry name" value="UDP-Glycosyltransferase/glycogen phosphorylase"/>
    <property type="match status" value="1"/>
</dbReference>
<dbReference type="RefSeq" id="WP_160837977.1">
    <property type="nucleotide sequence ID" value="NZ_WMET01000003.1"/>
</dbReference>
<dbReference type="InterPro" id="IPR028098">
    <property type="entry name" value="Glyco_trans_4-like_N"/>
</dbReference>
<name>A0A845E3J6_9BACI</name>
<evidence type="ECO:0000259" key="1">
    <source>
        <dbReference type="Pfam" id="PF00534"/>
    </source>
</evidence>
<reference evidence="3 4" key="1">
    <citation type="submission" date="2019-11" db="EMBL/GenBank/DDBJ databases">
        <title>Genome sequences of 17 halophilic strains isolated from different environments.</title>
        <authorList>
            <person name="Furrow R.E."/>
        </authorList>
    </citation>
    <scope>NUCLEOTIDE SEQUENCE [LARGE SCALE GENOMIC DNA]</scope>
    <source>
        <strain evidence="3 4">22511_23_Filter</strain>
    </source>
</reference>
<dbReference type="Gene3D" id="3.40.50.2000">
    <property type="entry name" value="Glycogen Phosphorylase B"/>
    <property type="match status" value="2"/>
</dbReference>
<evidence type="ECO:0000259" key="2">
    <source>
        <dbReference type="Pfam" id="PF13439"/>
    </source>
</evidence>
<accession>A0A845E3J6</accession>
<dbReference type="EMBL" id="WMET01000003">
    <property type="protein sequence ID" value="MYL20827.1"/>
    <property type="molecule type" value="Genomic_DNA"/>
</dbReference>
<dbReference type="Proteomes" id="UP000460949">
    <property type="component" value="Unassembled WGS sequence"/>
</dbReference>
<evidence type="ECO:0000313" key="4">
    <source>
        <dbReference type="Proteomes" id="UP000460949"/>
    </source>
</evidence>
<dbReference type="CDD" id="cd03819">
    <property type="entry name" value="GT4_WavL-like"/>
    <property type="match status" value="1"/>
</dbReference>
<sequence length="364" mass="42036">MNVLLLTDKLIVGGAETYFCKLENHLAHRNLTFYYGAAEGELQSRLLHQDKFVKLTRHSHRRNYRTLSRFIKKHAIKVIHANSLRMLGYGILLKHFCKWDIQLVYTKHNVTILEKKMPFLFTKLLNAYVKRIITVSQFERDSLVMLGVNPQRIQTIHNGVDLQQFPLKKAGQASPIHVGILARLSDEKNHELFIEIAEKMKDDKPFRFFIGGDGPEKDHLQQLITHKRLDDHVVMCGEIKDPEAFIKDMDVMLVTSKREVFPMVVIESMAVGTPVVSIDRGGIKEAVRDGVTGHLIPRHSADLFKEKITQLFSNPRLQSHIVKNSRERVEQDFSLDQMVKKTLQEYLFIAEETKKFSSVVLNKE</sequence>
<protein>
    <submittedName>
        <fullName evidence="3">Glycosyltransferase</fullName>
    </submittedName>
</protein>